<comment type="caution">
    <text evidence="2">The sequence shown here is derived from an EMBL/GenBank/DDBJ whole genome shotgun (WGS) entry which is preliminary data.</text>
</comment>
<organism evidence="2 3">
    <name type="scientific">Chryseobacterium turcicum</name>
    <dbReference type="NCBI Taxonomy" id="2898076"/>
    <lineage>
        <taxon>Bacteria</taxon>
        <taxon>Pseudomonadati</taxon>
        <taxon>Bacteroidota</taxon>
        <taxon>Flavobacteriia</taxon>
        <taxon>Flavobacteriales</taxon>
        <taxon>Weeksellaceae</taxon>
        <taxon>Chryseobacterium group</taxon>
        <taxon>Chryseobacterium</taxon>
    </lineage>
</organism>
<evidence type="ECO:0000313" key="3">
    <source>
        <dbReference type="Proteomes" id="UP001108025"/>
    </source>
</evidence>
<evidence type="ECO:0000256" key="1">
    <source>
        <dbReference type="SAM" id="Phobius"/>
    </source>
</evidence>
<keyword evidence="1" id="KW-1133">Transmembrane helix</keyword>
<gene>
    <name evidence="2" type="ORF">LO744_11485</name>
</gene>
<feature type="transmembrane region" description="Helical" evidence="1">
    <location>
        <begin position="29"/>
        <end position="51"/>
    </location>
</feature>
<dbReference type="AlphaFoldDB" id="A0A9Q3YW03"/>
<evidence type="ECO:0008006" key="4">
    <source>
        <dbReference type="Google" id="ProtNLM"/>
    </source>
</evidence>
<keyword evidence="1" id="KW-0472">Membrane</keyword>
<dbReference type="EMBL" id="JAJNAY010000001">
    <property type="protein sequence ID" value="MCD1117479.1"/>
    <property type="molecule type" value="Genomic_DNA"/>
</dbReference>
<accession>A0A9Q3YW03</accession>
<dbReference type="RefSeq" id="WP_230669404.1">
    <property type="nucleotide sequence ID" value="NZ_JAJNAY010000001.1"/>
</dbReference>
<keyword evidence="3" id="KW-1185">Reference proteome</keyword>
<keyword evidence="1" id="KW-0812">Transmembrane</keyword>
<sequence>MKKFRTTIEWYIHASDNSWKALSVNKQRLLTKLFLGVYFLLTLVTLTYIWYETANGGNILSISHIQGIPQNITSKVHQNE</sequence>
<evidence type="ECO:0000313" key="2">
    <source>
        <dbReference type="EMBL" id="MCD1117479.1"/>
    </source>
</evidence>
<reference evidence="2" key="1">
    <citation type="submission" date="2021-11" db="EMBL/GenBank/DDBJ databases">
        <title>Description of novel Chryseobacterium species.</title>
        <authorList>
            <person name="Saticioglu I.B."/>
            <person name="Ay H."/>
            <person name="Altun S."/>
            <person name="Duman M."/>
        </authorList>
    </citation>
    <scope>NUCLEOTIDE SEQUENCE</scope>
    <source>
        <strain evidence="2">C-17</strain>
    </source>
</reference>
<protein>
    <recommendedName>
        <fullName evidence="4">Nitrogen regulatory IIA protein</fullName>
    </recommendedName>
</protein>
<name>A0A9Q3YW03_9FLAO</name>
<proteinExistence type="predicted"/>
<dbReference type="Proteomes" id="UP001108025">
    <property type="component" value="Unassembled WGS sequence"/>
</dbReference>